<dbReference type="InterPro" id="IPR029063">
    <property type="entry name" value="SAM-dependent_MTases_sf"/>
</dbReference>
<dbReference type="Proteomes" id="UP000730161">
    <property type="component" value="Unassembled WGS sequence"/>
</dbReference>
<evidence type="ECO:0000256" key="1">
    <source>
        <dbReference type="ARBA" id="ARBA00022603"/>
    </source>
</evidence>
<dbReference type="GO" id="GO:0008170">
    <property type="term" value="F:N-methyltransferase activity"/>
    <property type="evidence" value="ECO:0007669"/>
    <property type="project" value="InterPro"/>
</dbReference>
<gene>
    <name evidence="4" type="ORF">RJ53_09090</name>
</gene>
<sequence length="409" mass="47378">MLTNEEQRVNIYTTDTYPTDPHQVTHETELSALNLNWTEKDLPERVRTKHVHRLHPYLGKYIPQLVEVFLRKYFVAGQTILDPFSGSGTTLVQANELGMNAIGYDISAFNVLLARAKTAEYDSSLVKKEINEILELVQATIGIDPGQQKLWMECTKGPYLSSNNNEYLERWFAPQALRELLTYRYYIEAGDFEYKDLLKVILCRSARSARLTTHFDLDFPKKPVTEPYHCYKHRRICHPTQESFKFLKRYSADTIKRVSEFSSLRSRASVKVHHEDCRNVDFPEVHGVVTSPPYVGLIDYHEQHAYAYHLLGLEDKRGDEIGPAANGKSRIAKETYQKDIADVFQRIVKTMVPGGHLIVVANDRDNLYEGIADSLDVEVEDIIQRHVNRRTGRRSTEFYESIFIWRKMD</sequence>
<dbReference type="Gene3D" id="3.40.50.150">
    <property type="entry name" value="Vaccinia Virus protein VP39"/>
    <property type="match status" value="2"/>
</dbReference>
<proteinExistence type="predicted"/>
<evidence type="ECO:0000313" key="4">
    <source>
        <dbReference type="EMBL" id="MBR1369627.1"/>
    </source>
</evidence>
<evidence type="ECO:0000313" key="5">
    <source>
        <dbReference type="Proteomes" id="UP000730161"/>
    </source>
</evidence>
<evidence type="ECO:0000256" key="2">
    <source>
        <dbReference type="ARBA" id="ARBA00022679"/>
    </source>
</evidence>
<name>A0A8J8B7F8_9EURY</name>
<dbReference type="AlphaFoldDB" id="A0A8J8B7F8"/>
<dbReference type="EMBL" id="JWHL01000016">
    <property type="protein sequence ID" value="MBR1369627.1"/>
    <property type="molecule type" value="Genomic_DNA"/>
</dbReference>
<comment type="caution">
    <text evidence="4">The sequence shown here is derived from an EMBL/GenBank/DDBJ whole genome shotgun (WGS) entry which is preliminary data.</text>
</comment>
<dbReference type="GO" id="GO:0032259">
    <property type="term" value="P:methylation"/>
    <property type="evidence" value="ECO:0007669"/>
    <property type="project" value="UniProtKB-KW"/>
</dbReference>
<accession>A0A8J8B7F8</accession>
<organism evidence="4 5">
    <name type="scientific">Methanocalculus chunghsingensis</name>
    <dbReference type="NCBI Taxonomy" id="156457"/>
    <lineage>
        <taxon>Archaea</taxon>
        <taxon>Methanobacteriati</taxon>
        <taxon>Methanobacteriota</taxon>
        <taxon>Stenosarchaea group</taxon>
        <taxon>Methanomicrobia</taxon>
        <taxon>Methanomicrobiales</taxon>
        <taxon>Methanocalculaceae</taxon>
        <taxon>Methanocalculus</taxon>
    </lineage>
</organism>
<dbReference type="SUPFAM" id="SSF53335">
    <property type="entry name" value="S-adenosyl-L-methionine-dependent methyltransferases"/>
    <property type="match status" value="2"/>
</dbReference>
<dbReference type="OrthoDB" id="38200at2157"/>
<dbReference type="Pfam" id="PF01555">
    <property type="entry name" value="N6_N4_Mtase"/>
    <property type="match status" value="1"/>
</dbReference>
<keyword evidence="2" id="KW-0808">Transferase</keyword>
<protein>
    <submittedName>
        <fullName evidence="4">DNA methylase</fullName>
    </submittedName>
</protein>
<keyword evidence="5" id="KW-1185">Reference proteome</keyword>
<reference evidence="4" key="1">
    <citation type="submission" date="2014-12" db="EMBL/GenBank/DDBJ databases">
        <authorList>
            <person name="Huang H.-H."/>
            <person name="Chen S.-C."/>
            <person name="Lai M.-C."/>
        </authorList>
    </citation>
    <scope>NUCLEOTIDE SEQUENCE</scope>
    <source>
        <strain evidence="4">K1F9705b</strain>
    </source>
</reference>
<keyword evidence="1 4" id="KW-0489">Methyltransferase</keyword>
<dbReference type="InterPro" id="IPR002941">
    <property type="entry name" value="DNA_methylase_N4/N6"/>
</dbReference>
<dbReference type="RefSeq" id="WP_211531356.1">
    <property type="nucleotide sequence ID" value="NZ_JWHL01000016.1"/>
</dbReference>
<feature type="domain" description="DNA methylase N-4/N-6" evidence="3">
    <location>
        <begin position="62"/>
        <end position="109"/>
    </location>
</feature>
<evidence type="ECO:0000259" key="3">
    <source>
        <dbReference type="Pfam" id="PF01555"/>
    </source>
</evidence>
<dbReference type="GO" id="GO:0003677">
    <property type="term" value="F:DNA binding"/>
    <property type="evidence" value="ECO:0007669"/>
    <property type="project" value="InterPro"/>
</dbReference>